<keyword evidence="3 8" id="KW-0694">RNA-binding</keyword>
<evidence type="ECO:0000256" key="7">
    <source>
        <dbReference type="ARBA" id="ARBA00035257"/>
    </source>
</evidence>
<dbReference type="Pfam" id="PF07650">
    <property type="entry name" value="KH_2"/>
    <property type="match status" value="1"/>
</dbReference>
<dbReference type="InterPro" id="IPR005704">
    <property type="entry name" value="Ribosomal_uS3_bac-typ"/>
</dbReference>
<dbReference type="InterPro" id="IPR009019">
    <property type="entry name" value="KH_sf_prok-type"/>
</dbReference>
<dbReference type="FunFam" id="3.30.300.20:FF:000001">
    <property type="entry name" value="30S ribosomal protein S3"/>
    <property type="match status" value="1"/>
</dbReference>
<dbReference type="Pfam" id="PF00189">
    <property type="entry name" value="Ribosomal_S3_C"/>
    <property type="match status" value="1"/>
</dbReference>
<dbReference type="HAMAP" id="MF_01309_B">
    <property type="entry name" value="Ribosomal_uS3_B"/>
    <property type="match status" value="1"/>
</dbReference>
<evidence type="ECO:0000256" key="1">
    <source>
        <dbReference type="ARBA" id="ARBA00010761"/>
    </source>
</evidence>
<dbReference type="NCBIfam" id="TIGR01009">
    <property type="entry name" value="rpsC_bact"/>
    <property type="match status" value="1"/>
</dbReference>
<reference evidence="11" key="1">
    <citation type="submission" date="2020-07" db="EMBL/GenBank/DDBJ databases">
        <title>Huge and variable diversity of episymbiotic CPR bacteria and DPANN archaea in groundwater ecosystems.</title>
        <authorList>
            <person name="He C.Y."/>
            <person name="Keren R."/>
            <person name="Whittaker M."/>
            <person name="Farag I.F."/>
            <person name="Doudna J."/>
            <person name="Cate J.H.D."/>
            <person name="Banfield J.F."/>
        </authorList>
    </citation>
    <scope>NUCLEOTIDE SEQUENCE</scope>
    <source>
        <strain evidence="11">NC_groundwater_1520_Pr4_B-0.1um_53_5</strain>
    </source>
</reference>
<dbReference type="AlphaFoldDB" id="A0A933MHC2"/>
<dbReference type="InterPro" id="IPR018280">
    <property type="entry name" value="Ribosomal_uS3_CS"/>
</dbReference>
<proteinExistence type="inferred from homology"/>
<dbReference type="PANTHER" id="PTHR11760:SF19">
    <property type="entry name" value="SMALL RIBOSOMAL SUBUNIT PROTEIN US3C"/>
    <property type="match status" value="1"/>
</dbReference>
<comment type="function">
    <text evidence="6 8">Binds the lower part of the 30S subunit head. Binds mRNA in the 70S ribosome, positioning it for translation.</text>
</comment>
<evidence type="ECO:0000259" key="10">
    <source>
        <dbReference type="PROSITE" id="PS50823"/>
    </source>
</evidence>
<evidence type="ECO:0000256" key="6">
    <source>
        <dbReference type="ARBA" id="ARBA00024998"/>
    </source>
</evidence>
<accession>A0A933MHC2</accession>
<evidence type="ECO:0000313" key="11">
    <source>
        <dbReference type="EMBL" id="MBI4725897.1"/>
    </source>
</evidence>
<dbReference type="InterPro" id="IPR015946">
    <property type="entry name" value="KH_dom-like_a/b"/>
</dbReference>
<dbReference type="InterPro" id="IPR004044">
    <property type="entry name" value="KH_dom_type_2"/>
</dbReference>
<organism evidence="11 12">
    <name type="scientific">candidate division TA06 bacterium</name>
    <dbReference type="NCBI Taxonomy" id="2250710"/>
    <lineage>
        <taxon>Bacteria</taxon>
        <taxon>Bacteria division TA06</taxon>
    </lineage>
</organism>
<gene>
    <name evidence="8 11" type="primary">rpsC</name>
    <name evidence="11" type="ORF">HY768_01500</name>
</gene>
<comment type="similarity">
    <text evidence="1 8 9">Belongs to the universal ribosomal protein uS3 family.</text>
</comment>
<dbReference type="InterPro" id="IPR004087">
    <property type="entry name" value="KH_dom"/>
</dbReference>
<name>A0A933MHC2_UNCT6</name>
<sequence length="216" mass="24077">MGQKTNPIGLRLGIIKTWDSRWFAKKDFPDLLDEDQKIRQYLRQKLANAGLAKIEIERTPKRATITVHTSRPGIVIGRKGADIEKLKAEVQLLTGQKEVHLNIAEVKVPEINSALVSDSIARQLEQRISYRRAMKKAVQGALRMGAQGIKISCGGRLGGAEIARTESYREGRVPLHTLRANIDYGTATSHTTFGCIGIKVWIFKGEQLPARQAVRQ</sequence>
<dbReference type="Gene3D" id="3.30.300.20">
    <property type="match status" value="1"/>
</dbReference>
<dbReference type="PROSITE" id="PS00548">
    <property type="entry name" value="RIBOSOMAL_S3"/>
    <property type="match status" value="1"/>
</dbReference>
<dbReference type="InterPro" id="IPR001351">
    <property type="entry name" value="Ribosomal_uS3_C"/>
</dbReference>
<evidence type="ECO:0000256" key="4">
    <source>
        <dbReference type="ARBA" id="ARBA00022980"/>
    </source>
</evidence>
<evidence type="ECO:0000313" key="12">
    <source>
        <dbReference type="Proteomes" id="UP000736328"/>
    </source>
</evidence>
<dbReference type="GO" id="GO:0006412">
    <property type="term" value="P:translation"/>
    <property type="evidence" value="ECO:0007669"/>
    <property type="project" value="UniProtKB-UniRule"/>
</dbReference>
<dbReference type="Gene3D" id="3.30.1140.32">
    <property type="entry name" value="Ribosomal protein S3, C-terminal domain"/>
    <property type="match status" value="1"/>
</dbReference>
<dbReference type="SMART" id="SM00322">
    <property type="entry name" value="KH"/>
    <property type="match status" value="1"/>
</dbReference>
<evidence type="ECO:0000256" key="8">
    <source>
        <dbReference type="HAMAP-Rule" id="MF_01309"/>
    </source>
</evidence>
<dbReference type="InterPro" id="IPR057258">
    <property type="entry name" value="Ribosomal_uS3"/>
</dbReference>
<dbReference type="GO" id="GO:0003735">
    <property type="term" value="F:structural constituent of ribosome"/>
    <property type="evidence" value="ECO:0007669"/>
    <property type="project" value="InterPro"/>
</dbReference>
<evidence type="ECO:0000256" key="2">
    <source>
        <dbReference type="ARBA" id="ARBA00022730"/>
    </source>
</evidence>
<dbReference type="SUPFAM" id="SSF54814">
    <property type="entry name" value="Prokaryotic type KH domain (KH-domain type II)"/>
    <property type="match status" value="1"/>
</dbReference>
<comment type="subunit">
    <text evidence="8">Part of the 30S ribosomal subunit. Forms a tight complex with proteins S10 and S14.</text>
</comment>
<dbReference type="SUPFAM" id="SSF54821">
    <property type="entry name" value="Ribosomal protein S3 C-terminal domain"/>
    <property type="match status" value="1"/>
</dbReference>
<evidence type="ECO:0000256" key="3">
    <source>
        <dbReference type="ARBA" id="ARBA00022884"/>
    </source>
</evidence>
<dbReference type="EMBL" id="JACQXR010000015">
    <property type="protein sequence ID" value="MBI4725897.1"/>
    <property type="molecule type" value="Genomic_DNA"/>
</dbReference>
<dbReference type="InterPro" id="IPR036419">
    <property type="entry name" value="Ribosomal_S3_C_sf"/>
</dbReference>
<dbReference type="PROSITE" id="PS50823">
    <property type="entry name" value="KH_TYPE_2"/>
    <property type="match status" value="1"/>
</dbReference>
<dbReference type="Proteomes" id="UP000736328">
    <property type="component" value="Unassembled WGS sequence"/>
</dbReference>
<keyword evidence="5 8" id="KW-0687">Ribonucleoprotein</keyword>
<dbReference type="PANTHER" id="PTHR11760">
    <property type="entry name" value="30S/40S RIBOSOMAL PROTEIN S3"/>
    <property type="match status" value="1"/>
</dbReference>
<evidence type="ECO:0000256" key="5">
    <source>
        <dbReference type="ARBA" id="ARBA00023274"/>
    </source>
</evidence>
<evidence type="ECO:0000256" key="9">
    <source>
        <dbReference type="RuleBase" id="RU003624"/>
    </source>
</evidence>
<feature type="domain" description="KH type-2" evidence="10">
    <location>
        <begin position="38"/>
        <end position="107"/>
    </location>
</feature>
<comment type="caution">
    <text evidence="11">The sequence shown here is derived from an EMBL/GenBank/DDBJ whole genome shotgun (WGS) entry which is preliminary data.</text>
</comment>
<dbReference type="GO" id="GO:0003729">
    <property type="term" value="F:mRNA binding"/>
    <property type="evidence" value="ECO:0007669"/>
    <property type="project" value="UniProtKB-UniRule"/>
</dbReference>
<dbReference type="CDD" id="cd02412">
    <property type="entry name" value="KH-II_30S_S3"/>
    <property type="match status" value="1"/>
</dbReference>
<keyword evidence="4 8" id="KW-0689">Ribosomal protein</keyword>
<dbReference type="GO" id="GO:0019843">
    <property type="term" value="F:rRNA binding"/>
    <property type="evidence" value="ECO:0007669"/>
    <property type="project" value="UniProtKB-UniRule"/>
</dbReference>
<dbReference type="GO" id="GO:0022627">
    <property type="term" value="C:cytosolic small ribosomal subunit"/>
    <property type="evidence" value="ECO:0007669"/>
    <property type="project" value="TreeGrafter"/>
</dbReference>
<protein>
    <recommendedName>
        <fullName evidence="7 8">Small ribosomal subunit protein uS3</fullName>
    </recommendedName>
</protein>
<keyword evidence="2 8" id="KW-0699">rRNA-binding</keyword>